<evidence type="ECO:0000256" key="5">
    <source>
        <dbReference type="ARBA" id="ARBA00022989"/>
    </source>
</evidence>
<reference evidence="8" key="1">
    <citation type="submission" date="2021-05" db="EMBL/GenBank/DDBJ databases">
        <title>Molecular characterization for Shewanella algae harboring chromosomal blaOXA-55-like strains isolated from clinical and environment sample.</title>
        <authorList>
            <person name="Ohama Y."/>
            <person name="Aoki K."/>
            <person name="Harada S."/>
            <person name="Moriya K."/>
            <person name="Ishii Y."/>
            <person name="Tateda K."/>
        </authorList>
    </citation>
    <scope>NUCLEOTIDE SEQUENCE</scope>
    <source>
        <strain evidence="8">TUM17379</strain>
    </source>
</reference>
<comment type="similarity">
    <text evidence="2 7">Belongs to the BI1 family.</text>
</comment>
<evidence type="ECO:0000313" key="9">
    <source>
        <dbReference type="Proteomes" id="UP000825078"/>
    </source>
</evidence>
<evidence type="ECO:0000256" key="3">
    <source>
        <dbReference type="ARBA" id="ARBA00022475"/>
    </source>
</evidence>
<dbReference type="Proteomes" id="UP000825078">
    <property type="component" value="Chromosome"/>
</dbReference>
<dbReference type="GO" id="GO:0005886">
    <property type="term" value="C:plasma membrane"/>
    <property type="evidence" value="ECO:0007669"/>
    <property type="project" value="UniProtKB-SubCell"/>
</dbReference>
<evidence type="ECO:0000256" key="7">
    <source>
        <dbReference type="RuleBase" id="RU004379"/>
    </source>
</evidence>
<comment type="subcellular location">
    <subcellularLocation>
        <location evidence="1">Cell membrane</location>
        <topology evidence="1">Multi-pass membrane protein</topology>
    </subcellularLocation>
</comment>
<organism evidence="8 9">
    <name type="scientific">Shewanella algae</name>
    <dbReference type="NCBI Taxonomy" id="38313"/>
    <lineage>
        <taxon>Bacteria</taxon>
        <taxon>Pseudomonadati</taxon>
        <taxon>Pseudomonadota</taxon>
        <taxon>Gammaproteobacteria</taxon>
        <taxon>Alteromonadales</taxon>
        <taxon>Shewanellaceae</taxon>
        <taxon>Shewanella</taxon>
    </lineage>
</organism>
<keyword evidence="3" id="KW-1003">Cell membrane</keyword>
<feature type="transmembrane region" description="Helical" evidence="7">
    <location>
        <begin position="92"/>
        <end position="112"/>
    </location>
</feature>
<sequence length="238" mass="25287">METSRVANPGYVSQPSEKQMTQQTLYSSQTSTMEVNKMLRNTYMLLAMTIGFSAVCAAIAMAMGIGPMMSLGLSIGGLVLLFVTLRKAESAAGIFWVFAFTGMEGASLGYILNHYAGMSNGPELIIQAFGLTSAIFVALSAYAVTTKKDFSFMRGFLIAGLVVVIAAAVINIFVGNGAVFMAVNAGIALLMTGFILFDTSRIVNGGETNYIRATIALYLDFLNLFISLLHLMGAGGDD</sequence>
<dbReference type="PANTHER" id="PTHR23291:SF115">
    <property type="entry name" value="MODULATOR OF FTSH PROTEASE YCCA"/>
    <property type="match status" value="1"/>
</dbReference>
<evidence type="ECO:0000256" key="6">
    <source>
        <dbReference type="ARBA" id="ARBA00023136"/>
    </source>
</evidence>
<dbReference type="PANTHER" id="PTHR23291">
    <property type="entry name" value="BAX INHIBITOR-RELATED"/>
    <property type="match status" value="1"/>
</dbReference>
<evidence type="ECO:0000313" key="8">
    <source>
        <dbReference type="EMBL" id="BCV45103.1"/>
    </source>
</evidence>
<dbReference type="AlphaFoldDB" id="A0AAD1KA07"/>
<feature type="transmembrane region" description="Helical" evidence="7">
    <location>
        <begin position="68"/>
        <end position="85"/>
    </location>
</feature>
<dbReference type="Pfam" id="PF01027">
    <property type="entry name" value="Bax1-I"/>
    <property type="match status" value="1"/>
</dbReference>
<feature type="transmembrane region" description="Helical" evidence="7">
    <location>
        <begin position="124"/>
        <end position="144"/>
    </location>
</feature>
<keyword evidence="6 7" id="KW-0472">Membrane</keyword>
<keyword evidence="4 7" id="KW-0812">Transmembrane</keyword>
<evidence type="ECO:0000256" key="2">
    <source>
        <dbReference type="ARBA" id="ARBA00010350"/>
    </source>
</evidence>
<name>A0AAD1KA07_9GAMM</name>
<dbReference type="EMBL" id="AP024613">
    <property type="protein sequence ID" value="BCV45103.1"/>
    <property type="molecule type" value="Genomic_DNA"/>
</dbReference>
<evidence type="ECO:0000256" key="1">
    <source>
        <dbReference type="ARBA" id="ARBA00004651"/>
    </source>
</evidence>
<dbReference type="InterPro" id="IPR006214">
    <property type="entry name" value="Bax_inhibitor_1-related"/>
</dbReference>
<keyword evidence="5 7" id="KW-1133">Transmembrane helix</keyword>
<evidence type="ECO:0000256" key="4">
    <source>
        <dbReference type="ARBA" id="ARBA00022692"/>
    </source>
</evidence>
<gene>
    <name evidence="8" type="primary">yccA</name>
    <name evidence="8" type="ORF">TUM17379_21210</name>
</gene>
<accession>A0AAD1KA07</accession>
<feature type="transmembrane region" description="Helical" evidence="7">
    <location>
        <begin position="43"/>
        <end position="62"/>
    </location>
</feature>
<proteinExistence type="inferred from homology"/>
<feature type="transmembrane region" description="Helical" evidence="7">
    <location>
        <begin position="179"/>
        <end position="197"/>
    </location>
</feature>
<feature type="transmembrane region" description="Helical" evidence="7">
    <location>
        <begin position="156"/>
        <end position="173"/>
    </location>
</feature>
<feature type="transmembrane region" description="Helical" evidence="7">
    <location>
        <begin position="209"/>
        <end position="232"/>
    </location>
</feature>
<dbReference type="CDD" id="cd10433">
    <property type="entry name" value="YccA_like"/>
    <property type="match status" value="1"/>
</dbReference>
<protein>
    <submittedName>
        <fullName evidence="8">BAX inhibitor protein</fullName>
    </submittedName>
</protein>